<dbReference type="OrthoDB" id="10044727at2759"/>
<proteinExistence type="predicted"/>
<organism evidence="1 2">
    <name type="scientific">Golovinomyces cichoracearum</name>
    <dbReference type="NCBI Taxonomy" id="62708"/>
    <lineage>
        <taxon>Eukaryota</taxon>
        <taxon>Fungi</taxon>
        <taxon>Dikarya</taxon>
        <taxon>Ascomycota</taxon>
        <taxon>Pezizomycotina</taxon>
        <taxon>Leotiomycetes</taxon>
        <taxon>Erysiphales</taxon>
        <taxon>Erysiphaceae</taxon>
        <taxon>Golovinomyces</taxon>
    </lineage>
</organism>
<dbReference type="AlphaFoldDB" id="A0A420IRD4"/>
<dbReference type="Proteomes" id="UP000285405">
    <property type="component" value="Unassembled WGS sequence"/>
</dbReference>
<accession>A0A420IRD4</accession>
<protein>
    <submittedName>
        <fullName evidence="1">Uncharacterized protein</fullName>
    </submittedName>
</protein>
<reference evidence="1 2" key="1">
    <citation type="journal article" date="2018" name="BMC Genomics">
        <title>Comparative genome analyses reveal sequence features reflecting distinct modes of host-adaptation between dicot and monocot powdery mildew.</title>
        <authorList>
            <person name="Wu Y."/>
            <person name="Ma X."/>
            <person name="Pan Z."/>
            <person name="Kale S.D."/>
            <person name="Song Y."/>
            <person name="King H."/>
            <person name="Zhang Q."/>
            <person name="Presley C."/>
            <person name="Deng X."/>
            <person name="Wei C.I."/>
            <person name="Xiao S."/>
        </authorList>
    </citation>
    <scope>NUCLEOTIDE SEQUENCE [LARGE SCALE GENOMIC DNA]</scope>
    <source>
        <strain evidence="1">UCSC1</strain>
    </source>
</reference>
<evidence type="ECO:0000313" key="2">
    <source>
        <dbReference type="Proteomes" id="UP000285405"/>
    </source>
</evidence>
<dbReference type="EMBL" id="MCBR01006706">
    <property type="protein sequence ID" value="RKF77055.1"/>
    <property type="molecule type" value="Genomic_DNA"/>
</dbReference>
<comment type="caution">
    <text evidence="1">The sequence shown here is derived from an EMBL/GenBank/DDBJ whole genome shotgun (WGS) entry which is preliminary data.</text>
</comment>
<gene>
    <name evidence="1" type="ORF">GcC1_067002</name>
</gene>
<sequence>MSPETPSNSSNLIYRNCISAVLLYCIISVMERRVVVVTTTIATLETTLSKIPCKILMKMLSISGTKKRWQLRLIMQVITFVQFTRPATAQNRSDVSAAAIPPTNITMRTTSDEEEDDVVDKWQLIINAEAVMRKKLNEISNRNSEVGKLIAYQYVRFLVIIRKLQSYLDRCKAVKASQDAAVACRRSQTKHACDSIRSWARFYLNLGILPTYSQWKHCKRISLLSDIDIKGKCLL</sequence>
<name>A0A420IRD4_9PEZI</name>
<evidence type="ECO:0000313" key="1">
    <source>
        <dbReference type="EMBL" id="RKF77055.1"/>
    </source>
</evidence>